<feature type="domain" description="Chorismate mutase" evidence="2">
    <location>
        <begin position="68"/>
        <end position="149"/>
    </location>
</feature>
<dbReference type="NCBIfam" id="NF005894">
    <property type="entry name" value="PRK07857.1"/>
    <property type="match status" value="1"/>
</dbReference>
<evidence type="ECO:0000256" key="1">
    <source>
        <dbReference type="SAM" id="MobiDB-lite"/>
    </source>
</evidence>
<dbReference type="InterPro" id="IPR002701">
    <property type="entry name" value="CM_II_prokaryot"/>
</dbReference>
<proteinExistence type="predicted"/>
<organism evidence="3 4">
    <name type="scientific">Streptomyces vastus</name>
    <dbReference type="NCBI Taxonomy" id="285451"/>
    <lineage>
        <taxon>Bacteria</taxon>
        <taxon>Bacillati</taxon>
        <taxon>Actinomycetota</taxon>
        <taxon>Actinomycetes</taxon>
        <taxon>Kitasatosporales</taxon>
        <taxon>Streptomycetaceae</taxon>
        <taxon>Streptomyces</taxon>
    </lineage>
</organism>
<dbReference type="PROSITE" id="PS51168">
    <property type="entry name" value="CHORISMATE_MUT_2"/>
    <property type="match status" value="1"/>
</dbReference>
<evidence type="ECO:0000313" key="4">
    <source>
        <dbReference type="Proteomes" id="UP001500151"/>
    </source>
</evidence>
<dbReference type="Pfam" id="PF01817">
    <property type="entry name" value="CM_2"/>
    <property type="match status" value="1"/>
</dbReference>
<protein>
    <recommendedName>
        <fullName evidence="2">Chorismate mutase domain-containing protein</fullName>
    </recommendedName>
</protein>
<feature type="region of interest" description="Disordered" evidence="1">
    <location>
        <begin position="22"/>
        <end position="49"/>
    </location>
</feature>
<accession>A0ABP6CI47</accession>
<gene>
    <name evidence="3" type="ORF">GCM10010307_04240</name>
</gene>
<dbReference type="Proteomes" id="UP001500151">
    <property type="component" value="Unassembled WGS sequence"/>
</dbReference>
<keyword evidence="4" id="KW-1185">Reference proteome</keyword>
<reference evidence="4" key="1">
    <citation type="journal article" date="2019" name="Int. J. Syst. Evol. Microbiol.">
        <title>The Global Catalogue of Microorganisms (GCM) 10K type strain sequencing project: providing services to taxonomists for standard genome sequencing and annotation.</title>
        <authorList>
            <consortium name="The Broad Institute Genomics Platform"/>
            <consortium name="The Broad Institute Genome Sequencing Center for Infectious Disease"/>
            <person name="Wu L."/>
            <person name="Ma J."/>
        </authorList>
    </citation>
    <scope>NUCLEOTIDE SEQUENCE [LARGE SCALE GENOMIC DNA]</scope>
    <source>
        <strain evidence="4">JCM 4524</strain>
    </source>
</reference>
<dbReference type="InterPro" id="IPR036263">
    <property type="entry name" value="Chorismate_II_sf"/>
</dbReference>
<dbReference type="SUPFAM" id="SSF48600">
    <property type="entry name" value="Chorismate mutase II"/>
    <property type="match status" value="1"/>
</dbReference>
<dbReference type="InterPro" id="IPR036979">
    <property type="entry name" value="CM_dom_sf"/>
</dbReference>
<evidence type="ECO:0000259" key="2">
    <source>
        <dbReference type="PROSITE" id="PS51168"/>
    </source>
</evidence>
<dbReference type="SMART" id="SM00830">
    <property type="entry name" value="CM_2"/>
    <property type="match status" value="1"/>
</dbReference>
<dbReference type="EMBL" id="BAAASJ010000004">
    <property type="protein sequence ID" value="GAA2620802.1"/>
    <property type="molecule type" value="Genomic_DNA"/>
</dbReference>
<name>A0ABP6CI47_9ACTN</name>
<comment type="caution">
    <text evidence="3">The sequence shown here is derived from an EMBL/GenBank/DDBJ whole genome shotgun (WGS) entry which is preliminary data.</text>
</comment>
<dbReference type="Gene3D" id="1.20.59.10">
    <property type="entry name" value="Chorismate mutase"/>
    <property type="match status" value="1"/>
</dbReference>
<evidence type="ECO:0000313" key="3">
    <source>
        <dbReference type="EMBL" id="GAA2620802.1"/>
    </source>
</evidence>
<sequence length="149" mass="15919">MATGPPAAMVVLLELLTSDLPGAPGRQGPGRLTFPDLAAPGPHSKTRRLEAEEPDMADVLNKTGARTDEAAGVITGARERIDAIDDRIIGLVQERMALSAVIQEERIASGGRRVNLSREMDILGHYREALGKPGTSLAMTLLELCRGRI</sequence>